<evidence type="ECO:0000256" key="15">
    <source>
        <dbReference type="ARBA" id="ARBA00023002"/>
    </source>
</evidence>
<dbReference type="InterPro" id="IPR010255">
    <property type="entry name" value="Haem_peroxidase_sf"/>
</dbReference>
<dbReference type="InterPro" id="IPR002016">
    <property type="entry name" value="Haem_peroxidase"/>
</dbReference>
<dbReference type="GO" id="GO:0034599">
    <property type="term" value="P:cellular response to oxidative stress"/>
    <property type="evidence" value="ECO:0007669"/>
    <property type="project" value="InterPro"/>
</dbReference>
<evidence type="ECO:0000256" key="2">
    <source>
        <dbReference type="ARBA" id="ARBA00004812"/>
    </source>
</evidence>
<dbReference type="PRINTS" id="PR00459">
    <property type="entry name" value="ASPEROXIDASE"/>
</dbReference>
<gene>
    <name evidence="22" type="ORF">C2E21_2963</name>
</gene>
<comment type="pathway">
    <text evidence="2">Pyrimidine metabolism; UMP biosynthesis via de novo pathway; (S)-dihydroorotate from bicarbonate: step 1/3.</text>
</comment>
<feature type="domain" description="Plant heme peroxidase family profile" evidence="21">
    <location>
        <begin position="489"/>
        <end position="750"/>
    </location>
</feature>
<dbReference type="PRINTS" id="PR00099">
    <property type="entry name" value="CPSGATASE"/>
</dbReference>
<dbReference type="EMBL" id="LHPG02000005">
    <property type="protein sequence ID" value="PRW58329.1"/>
    <property type="molecule type" value="Genomic_DNA"/>
</dbReference>
<reference evidence="22 23" key="1">
    <citation type="journal article" date="2018" name="Plant J.">
        <title>Genome sequences of Chlorella sorokiniana UTEX 1602 and Micractinium conductrix SAG 241.80: implications to maltose excretion by a green alga.</title>
        <authorList>
            <person name="Arriola M.B."/>
            <person name="Velmurugan N."/>
            <person name="Zhang Y."/>
            <person name="Plunkett M.H."/>
            <person name="Hondzo H."/>
            <person name="Barney B.M."/>
        </authorList>
    </citation>
    <scope>NUCLEOTIDE SEQUENCE [LARGE SCALE GENOMIC DNA]</scope>
    <source>
        <strain evidence="23">UTEX 1602</strain>
    </source>
</reference>
<dbReference type="InterPro" id="IPR017926">
    <property type="entry name" value="GATASE"/>
</dbReference>
<keyword evidence="11" id="KW-0547">Nucleotide-binding</keyword>
<dbReference type="PROSITE" id="PS51273">
    <property type="entry name" value="GATASE_TYPE_1"/>
    <property type="match status" value="1"/>
</dbReference>
<keyword evidence="10" id="KW-0028">Amino-acid biosynthesis</keyword>
<dbReference type="PROSITE" id="PS50873">
    <property type="entry name" value="PEROXIDASE_4"/>
    <property type="match status" value="1"/>
</dbReference>
<evidence type="ECO:0000256" key="19">
    <source>
        <dbReference type="ARBA" id="ARBA00083899"/>
    </source>
</evidence>
<keyword evidence="23" id="KW-1185">Reference proteome</keyword>
<comment type="function">
    <text evidence="16">Small subunit of the arginine-specific carbamoyl phosphate synthase (CPSase). CPSase catalyzes the formation of carbamoyl phosphate from the ammonia moiety of glutamine, carbonate, and phosphate donated by ATP, the first step of the arginine biosynthetic pathway. The small subunit (glutamine amidotransferase) binds and cleaves glutamine to supply the large subunit with the substrate ammonia.</text>
</comment>
<keyword evidence="14" id="KW-0665">Pyrimidine biosynthesis</keyword>
<dbReference type="GO" id="GO:0000302">
    <property type="term" value="P:response to reactive oxygen species"/>
    <property type="evidence" value="ECO:0007669"/>
    <property type="project" value="TreeGrafter"/>
</dbReference>
<evidence type="ECO:0000256" key="6">
    <source>
        <dbReference type="ARBA" id="ARBA00012738"/>
    </source>
</evidence>
<proteinExistence type="inferred from homology"/>
<feature type="compositionally biased region" description="Basic and acidic residues" evidence="20">
    <location>
        <begin position="650"/>
        <end position="666"/>
    </location>
</feature>
<dbReference type="InterPro" id="IPR002474">
    <property type="entry name" value="CarbamoylP_synth_ssu_N"/>
</dbReference>
<comment type="similarity">
    <text evidence="5">Belongs to the CarA family.</text>
</comment>
<accession>A0A2P6TW91</accession>
<dbReference type="PRINTS" id="PR00458">
    <property type="entry name" value="PEROXIDASE"/>
</dbReference>
<evidence type="ECO:0000256" key="4">
    <source>
        <dbReference type="ARBA" id="ARBA00006873"/>
    </source>
</evidence>
<comment type="similarity">
    <text evidence="4">Belongs to the peroxidase family. Ascorbate peroxidase subfamily.</text>
</comment>
<dbReference type="FunFam" id="3.40.50.880:FF:000034">
    <property type="entry name" value="carbamoyl-phosphate synthase small chain, chloroplastic"/>
    <property type="match status" value="1"/>
</dbReference>
<evidence type="ECO:0000256" key="18">
    <source>
        <dbReference type="ARBA" id="ARBA00074572"/>
    </source>
</evidence>
<evidence type="ECO:0000256" key="12">
    <source>
        <dbReference type="ARBA" id="ARBA00022840"/>
    </source>
</evidence>
<dbReference type="Pfam" id="PF00117">
    <property type="entry name" value="GATase"/>
    <property type="match status" value="1"/>
</dbReference>
<name>A0A2P6TW91_CHLSO</name>
<dbReference type="InterPro" id="IPR006274">
    <property type="entry name" value="CarbamoylP_synth_ssu"/>
</dbReference>
<evidence type="ECO:0000256" key="20">
    <source>
        <dbReference type="SAM" id="MobiDB-lite"/>
    </source>
</evidence>
<protein>
    <recommendedName>
        <fullName evidence="18">Carbamoyl phosphate synthase small chain, chloroplastic</fullName>
        <ecNumber evidence="7">1.11.1.11</ecNumber>
        <ecNumber evidence="6">6.3.5.5</ecNumber>
    </recommendedName>
    <alternativeName>
        <fullName evidence="19">Carbamoyl phosphate synthetase glutamine chain</fullName>
    </alternativeName>
</protein>
<dbReference type="Gene3D" id="1.10.420.10">
    <property type="entry name" value="Peroxidase, domain 2"/>
    <property type="match status" value="1"/>
</dbReference>
<dbReference type="InterPro" id="IPR002207">
    <property type="entry name" value="Peroxidase_I"/>
</dbReference>
<dbReference type="EC" id="1.11.1.11" evidence="7"/>
<evidence type="ECO:0000256" key="11">
    <source>
        <dbReference type="ARBA" id="ARBA00022741"/>
    </source>
</evidence>
<comment type="cofactor">
    <cofactor evidence="1">
        <name>heme b</name>
        <dbReference type="ChEBI" id="CHEBI:60344"/>
    </cofactor>
</comment>
<evidence type="ECO:0000256" key="13">
    <source>
        <dbReference type="ARBA" id="ARBA00022962"/>
    </source>
</evidence>
<evidence type="ECO:0000256" key="8">
    <source>
        <dbReference type="ARBA" id="ARBA00022571"/>
    </source>
</evidence>
<dbReference type="Gene3D" id="3.40.50.880">
    <property type="match status" value="1"/>
</dbReference>
<dbReference type="EC" id="6.3.5.5" evidence="6"/>
<dbReference type="FunFam" id="3.50.30.20:FF:000001">
    <property type="entry name" value="Carbamoyl-phosphate synthase small chain"/>
    <property type="match status" value="1"/>
</dbReference>
<dbReference type="SUPFAM" id="SSF48113">
    <property type="entry name" value="Heme-dependent peroxidases"/>
    <property type="match status" value="1"/>
</dbReference>
<dbReference type="GO" id="GO:0005524">
    <property type="term" value="F:ATP binding"/>
    <property type="evidence" value="ECO:0007669"/>
    <property type="project" value="UniProtKB-KW"/>
</dbReference>
<dbReference type="GO" id="GO:0004088">
    <property type="term" value="F:carbamoyl-phosphate synthase (glutamine-hydrolyzing) activity"/>
    <property type="evidence" value="ECO:0007669"/>
    <property type="project" value="UniProtKB-EC"/>
</dbReference>
<dbReference type="AlphaFoldDB" id="A0A2P6TW91"/>
<dbReference type="NCBIfam" id="NF009475">
    <property type="entry name" value="PRK12838.1"/>
    <property type="match status" value="1"/>
</dbReference>
<feature type="region of interest" description="Disordered" evidence="20">
    <location>
        <begin position="649"/>
        <end position="672"/>
    </location>
</feature>
<dbReference type="OrthoDB" id="434at2759"/>
<comment type="caution">
    <text evidence="22">The sequence shown here is derived from an EMBL/GenBank/DDBJ whole genome shotgun (WGS) entry which is preliminary data.</text>
</comment>
<dbReference type="GO" id="GO:0020037">
    <property type="term" value="F:heme binding"/>
    <property type="evidence" value="ECO:0007669"/>
    <property type="project" value="InterPro"/>
</dbReference>
<dbReference type="InterPro" id="IPR036480">
    <property type="entry name" value="CarbP_synth_ssu_N_sf"/>
</dbReference>
<keyword evidence="8" id="KW-0055">Arginine biosynthesis</keyword>
<dbReference type="SUPFAM" id="SSF52317">
    <property type="entry name" value="Class I glutamine amidotransferase-like"/>
    <property type="match status" value="1"/>
</dbReference>
<dbReference type="InterPro" id="IPR019793">
    <property type="entry name" value="Peroxidases_heam-ligand_BS"/>
</dbReference>
<dbReference type="CDD" id="cd00691">
    <property type="entry name" value="ascorbate_peroxidase"/>
    <property type="match status" value="1"/>
</dbReference>
<dbReference type="GO" id="GO:0016688">
    <property type="term" value="F:L-ascorbate peroxidase activity"/>
    <property type="evidence" value="ECO:0007669"/>
    <property type="project" value="UniProtKB-EC"/>
</dbReference>
<dbReference type="HAMAP" id="MF_01209">
    <property type="entry name" value="CPSase_S_chain"/>
    <property type="match status" value="1"/>
</dbReference>
<evidence type="ECO:0000256" key="14">
    <source>
        <dbReference type="ARBA" id="ARBA00022975"/>
    </source>
</evidence>
<evidence type="ECO:0000256" key="5">
    <source>
        <dbReference type="ARBA" id="ARBA00007800"/>
    </source>
</evidence>
<dbReference type="Gene3D" id="1.10.520.10">
    <property type="match status" value="1"/>
</dbReference>
<dbReference type="InterPro" id="IPR029062">
    <property type="entry name" value="Class_I_gatase-like"/>
</dbReference>
<evidence type="ECO:0000313" key="22">
    <source>
        <dbReference type="EMBL" id="PRW58329.1"/>
    </source>
</evidence>
<dbReference type="GO" id="GO:0006541">
    <property type="term" value="P:glutamine metabolic process"/>
    <property type="evidence" value="ECO:0007669"/>
    <property type="project" value="InterPro"/>
</dbReference>
<dbReference type="CDD" id="cd01744">
    <property type="entry name" value="GATase1_CPSase"/>
    <property type="match status" value="1"/>
</dbReference>
<dbReference type="Gene3D" id="3.50.30.20">
    <property type="entry name" value="Carbamoyl-phosphate synthase small subunit, N-terminal domain"/>
    <property type="match status" value="1"/>
</dbReference>
<dbReference type="GO" id="GO:0006207">
    <property type="term" value="P:'de novo' pyrimidine nucleobase biosynthetic process"/>
    <property type="evidence" value="ECO:0007669"/>
    <property type="project" value="InterPro"/>
</dbReference>
<dbReference type="NCBIfam" id="TIGR01368">
    <property type="entry name" value="CPSaseIIsmall"/>
    <property type="match status" value="1"/>
</dbReference>
<sequence length="756" mass="81067">MQATVAASGPSCSARANSAAAPARQALPACPPRSAFHGASLAAPSGRQQLAAACSRPARPAAAGSLRVYAAAKAPWEGRPTARLVLEDGSVWHGFAFGHTGTEVGEVVFNTSLTGYQEILTDPSYKGQFVVFTYPHIGNVGINPGDMESEQVHMGGVIVRDLSISVSNYRANMTLDEYLKQQKVMGIAGVDTRAITRRLRVTGCLNGAITTDPSISDEELLQRCKSWTIVGKDLIKEVTCKEPYEWKDATEEEWEFAKAAKAVNGAARYKVVAYDYGIKTNILRRLASFGCDVTVVPADYPAEKVLDMNPDGVFFSNGPGDPSAVPYAVENAKKILGKKPAFGICMGHQVIGQALGGKTFKLKFGHHGGNHPLRHTPTGRIEISAQNHNFAVDPATLPSEVEVSLINLNDGTCAGMLHPGMKAMTVQSHPEASPGPHDSDVAFEQFIGFMAESRKRAVVARPLSRTRSLSIVAMAPSQSTIDGARAAINAVIKEKRCNPILIRLAWHDAGTYSVEAAKQLPFPRAGGATGSIRFKPEMSHGANAGLPGALSLLTPIKEQFPELGWADLIQLASAVAVQEAGGPFIPLRLGRKDAASEEDCTPDGRLPAAAAPFPAGEATPAQHLRNVFHRMGLNDQEIVALSGAHTLGRARPDRSGFGKESTKYTKEGPGAPGGSSWTVQWLKFDNSYFKDIKEQQDADLLVLPTDACIFEDEGFKPFAEKYLESQDAFFQDYVAAHLRLSELGVEWDGEPVTLTA</sequence>
<dbReference type="STRING" id="3076.A0A2P6TW91"/>
<keyword evidence="9" id="KW-0436">Ligase</keyword>
<dbReference type="InterPro" id="IPR035686">
    <property type="entry name" value="CPSase_GATase1"/>
</dbReference>
<evidence type="ECO:0000313" key="23">
    <source>
        <dbReference type="Proteomes" id="UP000239899"/>
    </source>
</evidence>
<keyword evidence="13" id="KW-0315">Glutamine amidotransferase</keyword>
<dbReference type="SUPFAM" id="SSF52021">
    <property type="entry name" value="Carbamoyl phosphate synthetase, small subunit N-terminal domain"/>
    <property type="match status" value="1"/>
</dbReference>
<dbReference type="GO" id="GO:0006221">
    <property type="term" value="P:pyrimidine nucleotide biosynthetic process"/>
    <property type="evidence" value="ECO:0007669"/>
    <property type="project" value="UniProtKB-KW"/>
</dbReference>
<comment type="pathway">
    <text evidence="3">Amino-acid biosynthesis; L-arginine biosynthesis; carbamoyl phosphate from bicarbonate: step 1/1.</text>
</comment>
<comment type="catalytic activity">
    <reaction evidence="17">
        <text>L-glutamine + H2O = L-glutamate + NH4(+)</text>
        <dbReference type="Rhea" id="RHEA:15889"/>
        <dbReference type="ChEBI" id="CHEBI:15377"/>
        <dbReference type="ChEBI" id="CHEBI:28938"/>
        <dbReference type="ChEBI" id="CHEBI:29985"/>
        <dbReference type="ChEBI" id="CHEBI:58359"/>
    </reaction>
</comment>
<dbReference type="Pfam" id="PF00141">
    <property type="entry name" value="peroxidase"/>
    <property type="match status" value="1"/>
</dbReference>
<evidence type="ECO:0000256" key="9">
    <source>
        <dbReference type="ARBA" id="ARBA00022598"/>
    </source>
</evidence>
<dbReference type="PANTHER" id="PTHR31356">
    <property type="entry name" value="THYLAKOID LUMENAL 29 KDA PROTEIN, CHLOROPLASTIC-RELATED"/>
    <property type="match status" value="1"/>
</dbReference>
<evidence type="ECO:0000256" key="3">
    <source>
        <dbReference type="ARBA" id="ARBA00005077"/>
    </source>
</evidence>
<organism evidence="22 23">
    <name type="scientific">Chlorella sorokiniana</name>
    <name type="common">Freshwater green alga</name>
    <dbReference type="NCBI Taxonomy" id="3076"/>
    <lineage>
        <taxon>Eukaryota</taxon>
        <taxon>Viridiplantae</taxon>
        <taxon>Chlorophyta</taxon>
        <taxon>core chlorophytes</taxon>
        <taxon>Trebouxiophyceae</taxon>
        <taxon>Chlorellales</taxon>
        <taxon>Chlorellaceae</taxon>
        <taxon>Chlorella clade</taxon>
        <taxon>Chlorella</taxon>
    </lineage>
</organism>
<dbReference type="PROSITE" id="PS00435">
    <property type="entry name" value="PEROXIDASE_1"/>
    <property type="match status" value="1"/>
</dbReference>
<dbReference type="SMART" id="SM01097">
    <property type="entry name" value="CPSase_sm_chain"/>
    <property type="match status" value="1"/>
</dbReference>
<evidence type="ECO:0000256" key="17">
    <source>
        <dbReference type="ARBA" id="ARBA00049285"/>
    </source>
</evidence>
<dbReference type="Pfam" id="PF00988">
    <property type="entry name" value="CPSase_sm_chain"/>
    <property type="match status" value="1"/>
</dbReference>
<evidence type="ECO:0000259" key="21">
    <source>
        <dbReference type="PROSITE" id="PS50873"/>
    </source>
</evidence>
<dbReference type="GO" id="GO:0006526">
    <property type="term" value="P:L-arginine biosynthetic process"/>
    <property type="evidence" value="ECO:0007669"/>
    <property type="project" value="UniProtKB-KW"/>
</dbReference>
<evidence type="ECO:0000256" key="10">
    <source>
        <dbReference type="ARBA" id="ARBA00022605"/>
    </source>
</evidence>
<dbReference type="PANTHER" id="PTHR31356:SF66">
    <property type="entry name" value="CATALASE-PEROXIDASE"/>
    <property type="match status" value="1"/>
</dbReference>
<evidence type="ECO:0000256" key="7">
    <source>
        <dbReference type="ARBA" id="ARBA00012940"/>
    </source>
</evidence>
<evidence type="ECO:0000256" key="1">
    <source>
        <dbReference type="ARBA" id="ARBA00001970"/>
    </source>
</evidence>
<keyword evidence="12" id="KW-0067">ATP-binding</keyword>
<dbReference type="GO" id="GO:0042744">
    <property type="term" value="P:hydrogen peroxide catabolic process"/>
    <property type="evidence" value="ECO:0007669"/>
    <property type="project" value="TreeGrafter"/>
</dbReference>
<keyword evidence="15" id="KW-0560">Oxidoreductase</keyword>
<dbReference type="Proteomes" id="UP000239899">
    <property type="component" value="Unassembled WGS sequence"/>
</dbReference>
<dbReference type="InterPro" id="IPR044831">
    <property type="entry name" value="Ccp1-like"/>
</dbReference>
<evidence type="ECO:0000256" key="16">
    <source>
        <dbReference type="ARBA" id="ARBA00043861"/>
    </source>
</evidence>